<proteinExistence type="predicted"/>
<dbReference type="OrthoDB" id="481483at2"/>
<keyword evidence="1" id="KW-0614">Plasmid</keyword>
<dbReference type="KEGG" id="nfl:COO91_09701"/>
<reference evidence="1 2" key="1">
    <citation type="submission" date="2017-11" db="EMBL/GenBank/DDBJ databases">
        <title>Complete genome of a free-living desiccation-tolerant cyanobacterium and its photosynthetic adaptation to extreme terrestrial habitat.</title>
        <authorList>
            <person name="Shang J."/>
        </authorList>
    </citation>
    <scope>NUCLEOTIDE SEQUENCE [LARGE SCALE GENOMIC DNA]</scope>
    <source>
        <strain evidence="1 2">CCNUN1</strain>
        <plasmid evidence="2">pnfsy06</plasmid>
    </source>
</reference>
<keyword evidence="1" id="KW-0808">Transferase</keyword>
<dbReference type="GO" id="GO:0008168">
    <property type="term" value="F:methyltransferase activity"/>
    <property type="evidence" value="ECO:0007669"/>
    <property type="project" value="UniProtKB-KW"/>
</dbReference>
<dbReference type="RefSeq" id="WP_100903635.1">
    <property type="nucleotide sequence ID" value="NZ_CAWNNC010000007.1"/>
</dbReference>
<dbReference type="Proteomes" id="UP000232003">
    <property type="component" value="Plasmid pNFSY06"/>
</dbReference>
<keyword evidence="1" id="KW-0489">Methyltransferase</keyword>
<dbReference type="EMBL" id="CP024791">
    <property type="protein sequence ID" value="AUB43520.1"/>
    <property type="molecule type" value="Genomic_DNA"/>
</dbReference>
<sequence>MTVAQLLTPQPYSPKSTGEIVGRHPLNFYESPSWFTTELLRHVPLSGVIGEPCVGMGAIASLLSVWPYTKQMWTNDIDPHKAADYQMDATLSESWAKFPDSDWICTNPPFSEFAAPIIKNAYQKARVGVAAFLLTSFLEPCDDRADFLQQHPPSLVLIMPRFCFRKDKKGKRWATDNITISCFVWDKRSTEQRIIIRPANQIVGFYKTPDKAISQDSALSIVRAFASGEISTYYSISE</sequence>
<keyword evidence="2" id="KW-1185">Reference proteome</keyword>
<accession>A0A2K8T796</accession>
<evidence type="ECO:0000313" key="2">
    <source>
        <dbReference type="Proteomes" id="UP000232003"/>
    </source>
</evidence>
<protein>
    <submittedName>
        <fullName evidence="1">Type I restriction-modification system, DNA methylase subunit</fullName>
    </submittedName>
</protein>
<gene>
    <name evidence="1" type="ORF">COO91_09701</name>
</gene>
<name>A0A2K8T796_9NOSO</name>
<geneLocation type="plasmid" evidence="2">
    <name>pnfsy06</name>
</geneLocation>
<dbReference type="AlphaFoldDB" id="A0A2K8T796"/>
<dbReference type="GO" id="GO:0032259">
    <property type="term" value="P:methylation"/>
    <property type="evidence" value="ECO:0007669"/>
    <property type="project" value="UniProtKB-KW"/>
</dbReference>
<organism evidence="1 2">
    <name type="scientific">Nostoc flagelliforme CCNUN1</name>
    <dbReference type="NCBI Taxonomy" id="2038116"/>
    <lineage>
        <taxon>Bacteria</taxon>
        <taxon>Bacillati</taxon>
        <taxon>Cyanobacteriota</taxon>
        <taxon>Cyanophyceae</taxon>
        <taxon>Nostocales</taxon>
        <taxon>Nostocaceae</taxon>
        <taxon>Nostoc</taxon>
    </lineage>
</organism>
<evidence type="ECO:0000313" key="1">
    <source>
        <dbReference type="EMBL" id="AUB43520.1"/>
    </source>
</evidence>